<sequence length="53" mass="5604">MKTKKFWSDFFKKKSAGSGNSAKIKDGAKALTVGIVALLALGLFTTSQRLNAG</sequence>
<dbReference type="RefSeq" id="WP_294200921.1">
    <property type="nucleotide sequence ID" value="NZ_CP154834.1"/>
</dbReference>
<reference evidence="1 2" key="1">
    <citation type="submission" date="2024-04" db="EMBL/GenBank/DDBJ databases">
        <title>Genome sequencing and assembly of rice foliar adapted Chryseobacterium endophyticum OsEnb-ALM-A6.</title>
        <authorList>
            <person name="Kumar S."/>
            <person name="Javed M."/>
            <person name="Chouhan V."/>
            <person name="Charishma K."/>
            <person name="Patel A."/>
            <person name="Kumar M."/>
            <person name="Sahu K.P."/>
            <person name="Kumar A."/>
        </authorList>
    </citation>
    <scope>NUCLEOTIDE SEQUENCE [LARGE SCALE GENOMIC DNA]</scope>
    <source>
        <strain evidence="1 2">OsEnb-ALM-A6</strain>
    </source>
</reference>
<accession>A0AAU6WMJ0</accession>
<name>A0AAU6WMJ0_9FLAO</name>
<proteinExistence type="predicted"/>
<protein>
    <submittedName>
        <fullName evidence="1">Uncharacterized protein</fullName>
    </submittedName>
</protein>
<dbReference type="AlphaFoldDB" id="A0AAU6WMJ0"/>
<keyword evidence="2" id="KW-1185">Reference proteome</keyword>
<evidence type="ECO:0000313" key="2">
    <source>
        <dbReference type="Proteomes" id="UP001463665"/>
    </source>
</evidence>
<gene>
    <name evidence="1" type="ORF">AAFP95_14710</name>
</gene>
<dbReference type="Proteomes" id="UP001463665">
    <property type="component" value="Chromosome"/>
</dbReference>
<dbReference type="EMBL" id="CP154834">
    <property type="protein sequence ID" value="XAO73057.1"/>
    <property type="molecule type" value="Genomic_DNA"/>
</dbReference>
<organism evidence="1 2">
    <name type="scientific">Chryseobacterium endophyticum</name>
    <dbReference type="NCBI Taxonomy" id="1854762"/>
    <lineage>
        <taxon>Bacteria</taxon>
        <taxon>Pseudomonadati</taxon>
        <taxon>Bacteroidota</taxon>
        <taxon>Flavobacteriia</taxon>
        <taxon>Flavobacteriales</taxon>
        <taxon>Weeksellaceae</taxon>
        <taxon>Chryseobacterium group</taxon>
        <taxon>Chryseobacterium</taxon>
    </lineage>
</organism>
<evidence type="ECO:0000313" key="1">
    <source>
        <dbReference type="EMBL" id="XAO73057.1"/>
    </source>
</evidence>